<name>A0A9X2F6P8_9BACT</name>
<proteinExistence type="predicted"/>
<dbReference type="RefSeq" id="WP_252850904.1">
    <property type="nucleotide sequence ID" value="NZ_JAMXLR010000011.1"/>
</dbReference>
<dbReference type="Proteomes" id="UP001155241">
    <property type="component" value="Unassembled WGS sequence"/>
</dbReference>
<comment type="caution">
    <text evidence="2">The sequence shown here is derived from an EMBL/GenBank/DDBJ whole genome shotgun (WGS) entry which is preliminary data.</text>
</comment>
<evidence type="ECO:0000256" key="1">
    <source>
        <dbReference type="SAM" id="Coils"/>
    </source>
</evidence>
<evidence type="ECO:0000313" key="3">
    <source>
        <dbReference type="Proteomes" id="UP001155241"/>
    </source>
</evidence>
<gene>
    <name evidence="2" type="ORF">NG895_02685</name>
</gene>
<dbReference type="AlphaFoldDB" id="A0A9X2F6P8"/>
<protein>
    <submittedName>
        <fullName evidence="2">Uncharacterized protein</fullName>
    </submittedName>
</protein>
<dbReference type="EMBL" id="JAMXLR010000011">
    <property type="protein sequence ID" value="MCO6042804.1"/>
    <property type="molecule type" value="Genomic_DNA"/>
</dbReference>
<evidence type="ECO:0000313" key="2">
    <source>
        <dbReference type="EMBL" id="MCO6042804.1"/>
    </source>
</evidence>
<organism evidence="2 3">
    <name type="scientific">Aeoliella straminimaris</name>
    <dbReference type="NCBI Taxonomy" id="2954799"/>
    <lineage>
        <taxon>Bacteria</taxon>
        <taxon>Pseudomonadati</taxon>
        <taxon>Planctomycetota</taxon>
        <taxon>Planctomycetia</taxon>
        <taxon>Pirellulales</taxon>
        <taxon>Lacipirellulaceae</taxon>
        <taxon>Aeoliella</taxon>
    </lineage>
</organism>
<feature type="coiled-coil region" evidence="1">
    <location>
        <begin position="98"/>
        <end position="125"/>
    </location>
</feature>
<sequence>MARHEQQREDLLDDAVAFIERAVFSSDDYEEVFVGFRSSGAVSVYVDQDPVYHFNSSGELRRGFLAGELLKAKAGKLVAMRRERPGGEVQLVSRELSAADSAELLEQARRLLQTLRQDLQNQTLRVVGQVPEGGVALRSRIVEWIQEIVAKPIEVAHTPHAR</sequence>
<keyword evidence="1" id="KW-0175">Coiled coil</keyword>
<accession>A0A9X2F6P8</accession>
<keyword evidence="3" id="KW-1185">Reference proteome</keyword>
<reference evidence="2" key="1">
    <citation type="submission" date="2022-06" db="EMBL/GenBank/DDBJ databases">
        <title>Aeoliella straminimaris, a novel planctomycete from sediments.</title>
        <authorList>
            <person name="Vitorino I.R."/>
            <person name="Lage O.M."/>
        </authorList>
    </citation>
    <scope>NUCLEOTIDE SEQUENCE</scope>
    <source>
        <strain evidence="2">ICT_H6.2</strain>
    </source>
</reference>